<dbReference type="RefSeq" id="WP_189135115.1">
    <property type="nucleotide sequence ID" value="NZ_BMMS01000036.1"/>
</dbReference>
<proteinExistence type="predicted"/>
<accession>A0A918E240</accession>
<protein>
    <submittedName>
        <fullName evidence="1">Uncharacterized protein</fullName>
    </submittedName>
</protein>
<evidence type="ECO:0000313" key="1">
    <source>
        <dbReference type="EMBL" id="GGO98123.1"/>
    </source>
</evidence>
<sequence>MREIRTVFQEVTGFTRTDADGTTPLAAEAALTAIKEHERNGYTVIRTDTGTVLVGTPDILILGDTPIAITFPLTAVYTPTYGRISTGIEYTD</sequence>
<organism evidence="1 2">
    <name type="scientific">Wenjunlia tyrosinilytica</name>
    <dbReference type="NCBI Taxonomy" id="1544741"/>
    <lineage>
        <taxon>Bacteria</taxon>
        <taxon>Bacillati</taxon>
        <taxon>Actinomycetota</taxon>
        <taxon>Actinomycetes</taxon>
        <taxon>Kitasatosporales</taxon>
        <taxon>Streptomycetaceae</taxon>
        <taxon>Wenjunlia</taxon>
    </lineage>
</organism>
<reference evidence="1" key="2">
    <citation type="submission" date="2020-09" db="EMBL/GenBank/DDBJ databases">
        <authorList>
            <person name="Sun Q."/>
            <person name="Zhou Y."/>
        </authorList>
    </citation>
    <scope>NUCLEOTIDE SEQUENCE</scope>
    <source>
        <strain evidence="1">CGMCC 4.7201</strain>
    </source>
</reference>
<name>A0A918E240_9ACTN</name>
<gene>
    <name evidence="1" type="ORF">GCM10012280_61520</name>
</gene>
<dbReference type="Proteomes" id="UP000641932">
    <property type="component" value="Unassembled WGS sequence"/>
</dbReference>
<comment type="caution">
    <text evidence="1">The sequence shown here is derived from an EMBL/GenBank/DDBJ whole genome shotgun (WGS) entry which is preliminary data.</text>
</comment>
<reference evidence="1" key="1">
    <citation type="journal article" date="2014" name="Int. J. Syst. Evol. Microbiol.">
        <title>Complete genome sequence of Corynebacterium casei LMG S-19264T (=DSM 44701T), isolated from a smear-ripened cheese.</title>
        <authorList>
            <consortium name="US DOE Joint Genome Institute (JGI-PGF)"/>
            <person name="Walter F."/>
            <person name="Albersmeier A."/>
            <person name="Kalinowski J."/>
            <person name="Ruckert C."/>
        </authorList>
    </citation>
    <scope>NUCLEOTIDE SEQUENCE</scope>
    <source>
        <strain evidence="1">CGMCC 4.7201</strain>
    </source>
</reference>
<dbReference type="AlphaFoldDB" id="A0A918E240"/>
<evidence type="ECO:0000313" key="2">
    <source>
        <dbReference type="Proteomes" id="UP000641932"/>
    </source>
</evidence>
<dbReference type="EMBL" id="BMMS01000036">
    <property type="protein sequence ID" value="GGO98123.1"/>
    <property type="molecule type" value="Genomic_DNA"/>
</dbReference>
<keyword evidence="2" id="KW-1185">Reference proteome</keyword>